<reference evidence="2" key="1">
    <citation type="journal article" date="2019" name="Int. J. Syst. Evol. Microbiol.">
        <title>The Global Catalogue of Microorganisms (GCM) 10K type strain sequencing project: providing services to taxonomists for standard genome sequencing and annotation.</title>
        <authorList>
            <consortium name="The Broad Institute Genomics Platform"/>
            <consortium name="The Broad Institute Genome Sequencing Center for Infectious Disease"/>
            <person name="Wu L."/>
            <person name="Ma J."/>
        </authorList>
    </citation>
    <scope>NUCLEOTIDE SEQUENCE [LARGE SCALE GENOMIC DNA]</scope>
    <source>
        <strain evidence="2">CCUG 2113</strain>
    </source>
</reference>
<gene>
    <name evidence="1" type="ORF">ACFOW3_15165</name>
</gene>
<accession>A0ABV8DC90</accession>
<name>A0ABV8DC90_9BURK</name>
<evidence type="ECO:0000313" key="2">
    <source>
        <dbReference type="Proteomes" id="UP001595693"/>
    </source>
</evidence>
<dbReference type="RefSeq" id="WP_156358884.1">
    <property type="nucleotide sequence ID" value="NZ_JAMXAX010000101.1"/>
</dbReference>
<comment type="caution">
    <text evidence="1">The sequence shown here is derived from an EMBL/GenBank/DDBJ whole genome shotgun (WGS) entry which is preliminary data.</text>
</comment>
<sequence>MSFKDIASGVYFTELKLPADGIIDSVEVVVDSNMLRAVRQSPALFKRLGWILGPGTVMHVNVAYFAFEQFIGNQSSALHRLRDFTEHQALMGSFPVGFAESFLNNLPTHESDIRRLIGTLAIYLFVLRSLFEQKIPMEDKTRKWRELFHSDVPKLSVVYVLGLLFFHGQENSRLTFTVSDRKVQAWAEHYLSVRGEEIGDPPRWARNRLFDLIPLYSAPALNIQALGGKPGRLLTATQDTYAAECLYRLFAFYGEQQADEPWHVIINFDCLKPKSDPLFEQLRSEFLSIRAMQTVEHRKTRVRNLIDASLPLLSPDRKADLLRTLDEFAIWSWLGKASNCEPFQASEPNS</sequence>
<protein>
    <submittedName>
        <fullName evidence="1">Uncharacterized protein</fullName>
    </submittedName>
</protein>
<proteinExistence type="predicted"/>
<evidence type="ECO:0000313" key="1">
    <source>
        <dbReference type="EMBL" id="MFC3935952.1"/>
    </source>
</evidence>
<dbReference type="Proteomes" id="UP001595693">
    <property type="component" value="Unassembled WGS sequence"/>
</dbReference>
<dbReference type="EMBL" id="JBHSAJ010000045">
    <property type="protein sequence ID" value="MFC3935952.1"/>
    <property type="molecule type" value="Genomic_DNA"/>
</dbReference>
<keyword evidence="2" id="KW-1185">Reference proteome</keyword>
<organism evidence="1 2">
    <name type="scientific">Acidovorax facilis</name>
    <dbReference type="NCBI Taxonomy" id="12917"/>
    <lineage>
        <taxon>Bacteria</taxon>
        <taxon>Pseudomonadati</taxon>
        <taxon>Pseudomonadota</taxon>
        <taxon>Betaproteobacteria</taxon>
        <taxon>Burkholderiales</taxon>
        <taxon>Comamonadaceae</taxon>
        <taxon>Acidovorax</taxon>
    </lineage>
</organism>